<dbReference type="InterPro" id="IPR018712">
    <property type="entry name" value="Tle1-like_cat"/>
</dbReference>
<dbReference type="Pfam" id="PF09994">
    <property type="entry name" value="T6SS_Tle1-like_cat"/>
    <property type="match status" value="1"/>
</dbReference>
<accession>A0A078L5S6</accession>
<evidence type="ECO:0000259" key="1">
    <source>
        <dbReference type="Pfam" id="PF09994"/>
    </source>
</evidence>
<dbReference type="STRING" id="1034943.BN59_03616"/>
<organism evidence="2 3">
    <name type="scientific">Legionella massiliensis</name>
    <dbReference type="NCBI Taxonomy" id="1034943"/>
    <lineage>
        <taxon>Bacteria</taxon>
        <taxon>Pseudomonadati</taxon>
        <taxon>Pseudomonadota</taxon>
        <taxon>Gammaproteobacteria</taxon>
        <taxon>Legionellales</taxon>
        <taxon>Legionellaceae</taxon>
        <taxon>Legionella</taxon>
    </lineage>
</organism>
<dbReference type="RefSeq" id="WP_044012514.1">
    <property type="nucleotide sequence ID" value="NZ_CCVW01000004.1"/>
</dbReference>
<name>A0A078L5S6_9GAMM</name>
<dbReference type="PANTHER" id="PTHR33840:SF1">
    <property type="entry name" value="TLE1 PHOSPHOLIPASE DOMAIN-CONTAINING PROTEIN"/>
    <property type="match status" value="1"/>
</dbReference>
<gene>
    <name evidence="2" type="ORF">BN59_03616</name>
</gene>
<dbReference type="Proteomes" id="UP000044071">
    <property type="component" value="Unassembled WGS sequence"/>
</dbReference>
<feature type="domain" description="T6SS Phospholipase effector Tle1-like catalytic" evidence="1">
    <location>
        <begin position="2"/>
        <end position="261"/>
    </location>
</feature>
<dbReference type="AlphaFoldDB" id="A0A078L5S6"/>
<dbReference type="OrthoDB" id="4378831at2"/>
<evidence type="ECO:0000313" key="3">
    <source>
        <dbReference type="Proteomes" id="UP000044071"/>
    </source>
</evidence>
<dbReference type="PANTHER" id="PTHR33840">
    <property type="match status" value="1"/>
</dbReference>
<dbReference type="eggNOG" id="COG3673">
    <property type="taxonomic scope" value="Bacteria"/>
</dbReference>
<keyword evidence="3" id="KW-1185">Reference proteome</keyword>
<proteinExistence type="predicted"/>
<protein>
    <recommendedName>
        <fullName evidence="1">T6SS Phospholipase effector Tle1-like catalytic domain-containing protein</fullName>
    </recommendedName>
</protein>
<reference evidence="2 3" key="1">
    <citation type="submission" date="2014-06" db="EMBL/GenBank/DDBJ databases">
        <authorList>
            <person name="Urmite Genomes Urmite Genomes"/>
        </authorList>
    </citation>
    <scope>NUCLEOTIDE SEQUENCE [LARGE SCALE GENOMIC DNA]</scope>
</reference>
<sequence>MKRIVICCDGTWNTPDALLNGLHAQTNVAKIAGVVEETSAGIKQMMFYEPGIGTQGNWLRRIRDGATGDGLTANMLSAYRYLIHNYEVDDELFFFGFSRGAFTVRRLAGMIRCCGILRLNAIDKVEQAFALYNSRSSDSHPRAIEATLFRRSYAIANLTPIKFIGVWDTVGALGNPLLFNKISMRKNTFHDYKLSGIVENAYHAVAIDEQRLYFQPALWEKTEKDSHQQMEQVWFAGVHCDVGGGYIPAGLSDIALAWMAEKAKHVGLGLAPLKIEPNFLQACQNSRTGLYRLISPYYRKIDSPNRLTCESLHESVMERFLLDKSYRPRNLLDYLRRKSIV</sequence>
<evidence type="ECO:0000313" key="2">
    <source>
        <dbReference type="EMBL" id="CDZ79298.1"/>
    </source>
</evidence>
<dbReference type="EMBL" id="CCSB01000004">
    <property type="protein sequence ID" value="CDZ79298.1"/>
    <property type="molecule type" value="Genomic_DNA"/>
</dbReference>